<dbReference type="SUPFAM" id="SSF55486">
    <property type="entry name" value="Metalloproteases ('zincins'), catalytic domain"/>
    <property type="match status" value="1"/>
</dbReference>
<dbReference type="InterPro" id="IPR001818">
    <property type="entry name" value="Pept_M10_metallopeptidase"/>
</dbReference>
<name>A0A559IPQ2_9BACL</name>
<feature type="domain" description="Peptidase M10 metallopeptidase" evidence="5">
    <location>
        <begin position="159"/>
        <end position="211"/>
    </location>
</feature>
<dbReference type="AlphaFoldDB" id="A0A559IPQ2"/>
<keyword evidence="4" id="KW-0862">Zinc</keyword>
<comment type="caution">
    <text evidence="6">The sequence shown here is derived from an EMBL/GenBank/DDBJ whole genome shotgun (WGS) entry which is preliminary data.</text>
</comment>
<evidence type="ECO:0000259" key="5">
    <source>
        <dbReference type="Pfam" id="PF00413"/>
    </source>
</evidence>
<evidence type="ECO:0000256" key="1">
    <source>
        <dbReference type="ARBA" id="ARBA00022670"/>
    </source>
</evidence>
<keyword evidence="3" id="KW-0378">Hydrolase</keyword>
<keyword evidence="2" id="KW-0479">Metal-binding</keyword>
<dbReference type="EMBL" id="VNJK01000002">
    <property type="protein sequence ID" value="TVX89570.1"/>
    <property type="molecule type" value="Genomic_DNA"/>
</dbReference>
<dbReference type="Gene3D" id="3.40.390.10">
    <property type="entry name" value="Collagenase (Catalytic Domain)"/>
    <property type="match status" value="1"/>
</dbReference>
<dbReference type="GO" id="GO:0008270">
    <property type="term" value="F:zinc ion binding"/>
    <property type="evidence" value="ECO:0007669"/>
    <property type="project" value="InterPro"/>
</dbReference>
<dbReference type="Pfam" id="PF00413">
    <property type="entry name" value="Peptidase_M10"/>
    <property type="match status" value="1"/>
</dbReference>
<evidence type="ECO:0000256" key="4">
    <source>
        <dbReference type="ARBA" id="ARBA00022833"/>
    </source>
</evidence>
<dbReference type="RefSeq" id="WP_144992195.1">
    <property type="nucleotide sequence ID" value="NZ_VNJK01000002.1"/>
</dbReference>
<evidence type="ECO:0000256" key="2">
    <source>
        <dbReference type="ARBA" id="ARBA00022723"/>
    </source>
</evidence>
<keyword evidence="1" id="KW-0645">Protease</keyword>
<dbReference type="InterPro" id="IPR021190">
    <property type="entry name" value="Pept_M10A"/>
</dbReference>
<evidence type="ECO:0000256" key="3">
    <source>
        <dbReference type="ARBA" id="ARBA00022801"/>
    </source>
</evidence>
<protein>
    <submittedName>
        <fullName evidence="6">Matrixin family metalloprotease</fullName>
    </submittedName>
</protein>
<dbReference type="PRINTS" id="PR00138">
    <property type="entry name" value="MATRIXIN"/>
</dbReference>
<keyword evidence="6" id="KW-0482">Metalloprotease</keyword>
<dbReference type="InterPro" id="IPR024079">
    <property type="entry name" value="MetalloPept_cat_dom_sf"/>
</dbReference>
<evidence type="ECO:0000313" key="6">
    <source>
        <dbReference type="EMBL" id="TVX89570.1"/>
    </source>
</evidence>
<proteinExistence type="predicted"/>
<dbReference type="GO" id="GO:0006508">
    <property type="term" value="P:proteolysis"/>
    <property type="evidence" value="ECO:0007669"/>
    <property type="project" value="UniProtKB-KW"/>
</dbReference>
<evidence type="ECO:0000313" key="7">
    <source>
        <dbReference type="Proteomes" id="UP000318102"/>
    </source>
</evidence>
<reference evidence="6 7" key="1">
    <citation type="submission" date="2019-07" db="EMBL/GenBank/DDBJ databases">
        <authorList>
            <person name="Kim J."/>
        </authorList>
    </citation>
    <scope>NUCLEOTIDE SEQUENCE [LARGE SCALE GENOMIC DNA]</scope>
    <source>
        <strain evidence="6 7">N4</strain>
    </source>
</reference>
<dbReference type="GO" id="GO:0004222">
    <property type="term" value="F:metalloendopeptidase activity"/>
    <property type="evidence" value="ECO:0007669"/>
    <property type="project" value="InterPro"/>
</dbReference>
<keyword evidence="7" id="KW-1185">Reference proteome</keyword>
<accession>A0A559IPQ2</accession>
<dbReference type="GO" id="GO:0031012">
    <property type="term" value="C:extracellular matrix"/>
    <property type="evidence" value="ECO:0007669"/>
    <property type="project" value="InterPro"/>
</dbReference>
<organism evidence="6 7">
    <name type="scientific">Paenibacillus agilis</name>
    <dbReference type="NCBI Taxonomy" id="3020863"/>
    <lineage>
        <taxon>Bacteria</taxon>
        <taxon>Bacillati</taxon>
        <taxon>Bacillota</taxon>
        <taxon>Bacilli</taxon>
        <taxon>Bacillales</taxon>
        <taxon>Paenibacillaceae</taxon>
        <taxon>Paenibacillus</taxon>
    </lineage>
</organism>
<dbReference type="Proteomes" id="UP000318102">
    <property type="component" value="Unassembled WGS sequence"/>
</dbReference>
<gene>
    <name evidence="6" type="ORF">FPZ44_17475</name>
</gene>
<sequence length="211" mass="23803">MKIFAETKKRFKLSMIIVILVASVISPAISNAYEYYGWWNDPYKMIPGISSGTYIVDTIDNYNYNGKVFMFQTAWNSAMDEWNNRTEANIQNSINVSGPERIRMRGENYGNVGLQGWVTVYKNNVVVGDGDATPLPVTSGWDYAIATLNAHSLRDYTYPQYRAVGIHELGHALGLNHETDGTPSIMNDKLYPPNSYLVPQQDDINGINNLY</sequence>
<dbReference type="OrthoDB" id="2942003at2"/>